<dbReference type="OrthoDB" id="5292474at2"/>
<dbReference type="InterPro" id="IPR021390">
    <property type="entry name" value="DUF3025"/>
</dbReference>
<comment type="caution">
    <text evidence="1">The sequence shown here is derived from an EMBL/GenBank/DDBJ whole genome shotgun (WGS) entry which is preliminary data.</text>
</comment>
<gene>
    <name evidence="1" type="ORF">FAZ69_06515</name>
</gene>
<protein>
    <submittedName>
        <fullName evidence="1">DUF3025 domain-containing protein</fullName>
    </submittedName>
</protein>
<evidence type="ECO:0000313" key="2">
    <source>
        <dbReference type="Proteomes" id="UP000305539"/>
    </source>
</evidence>
<reference evidence="1 2" key="1">
    <citation type="submission" date="2019-04" db="EMBL/GenBank/DDBJ databases">
        <title>Trinickia sp. 7GSK02, isolated from subtropical forest soil.</title>
        <authorList>
            <person name="Gao Z.-H."/>
            <person name="Qiu L.-H."/>
        </authorList>
    </citation>
    <scope>NUCLEOTIDE SEQUENCE [LARGE SCALE GENOMIC DNA]</scope>
    <source>
        <strain evidence="1 2">7GSK02</strain>
    </source>
</reference>
<dbReference type="Proteomes" id="UP000305539">
    <property type="component" value="Unassembled WGS sequence"/>
</dbReference>
<dbReference type="EMBL" id="SWJE01000003">
    <property type="protein sequence ID" value="TKC91239.1"/>
    <property type="molecule type" value="Genomic_DNA"/>
</dbReference>
<sequence>MDAAGRDRSRWRAGGAVARRRGNRLAARLSVVKGSAAGFEDIDWSKPWFAPLAERGERWQRAALESEAAYLAELNRDARASAQMTGRRKSLAFIAQAQLPPGAAYEAHIGATGCVPTRHNLHDFFNALMWFMFPRVKAALNARQSEAIDQLGVGPTRGGVRDMLTLFDENALIFATADPVLAAALRNFDWQGLLVANRAAWGVRCEVRSFGHALLEKLIAPYKACTGHAWIVEVPAEYFFWPDAQQRALLDETISAAIADGPLESRMFSPLPVLGIPGWWPANGDPAFYDDKQVFRPGRRAR</sequence>
<name>A0A4U1ICD1_9BURK</name>
<accession>A0A4U1ICD1</accession>
<organism evidence="1 2">
    <name type="scientific">Trinickia terrae</name>
    <dbReference type="NCBI Taxonomy" id="2571161"/>
    <lineage>
        <taxon>Bacteria</taxon>
        <taxon>Pseudomonadati</taxon>
        <taxon>Pseudomonadota</taxon>
        <taxon>Betaproteobacteria</taxon>
        <taxon>Burkholderiales</taxon>
        <taxon>Burkholderiaceae</taxon>
        <taxon>Trinickia</taxon>
    </lineage>
</organism>
<proteinExistence type="predicted"/>
<dbReference type="AlphaFoldDB" id="A0A4U1ICD1"/>
<dbReference type="Pfam" id="PF11227">
    <property type="entry name" value="DUF3025"/>
    <property type="match status" value="1"/>
</dbReference>
<keyword evidence="2" id="KW-1185">Reference proteome</keyword>
<evidence type="ECO:0000313" key="1">
    <source>
        <dbReference type="EMBL" id="TKC91239.1"/>
    </source>
</evidence>